<dbReference type="InterPro" id="IPR050493">
    <property type="entry name" value="FAD-dep_Monooxygenase_BioMet"/>
</dbReference>
<name>A0ABS1NL79_9ACTN</name>
<gene>
    <name evidence="5" type="ORF">JK363_29340</name>
</gene>
<reference evidence="5 6" key="1">
    <citation type="submission" date="2021-01" db="EMBL/GenBank/DDBJ databases">
        <title>WGS of actinomycetes isolated from Thailand.</title>
        <authorList>
            <person name="Thawai C."/>
        </authorList>
    </citation>
    <scope>NUCLEOTIDE SEQUENCE [LARGE SCALE GENOMIC DNA]</scope>
    <source>
        <strain evidence="5 6">CA1R205</strain>
    </source>
</reference>
<evidence type="ECO:0000256" key="3">
    <source>
        <dbReference type="SAM" id="MobiDB-lite"/>
    </source>
</evidence>
<evidence type="ECO:0000256" key="2">
    <source>
        <dbReference type="ARBA" id="ARBA00023033"/>
    </source>
</evidence>
<protein>
    <submittedName>
        <fullName evidence="5">FAD-dependent monooxygenase</fullName>
    </submittedName>
</protein>
<evidence type="ECO:0000256" key="1">
    <source>
        <dbReference type="ARBA" id="ARBA00023002"/>
    </source>
</evidence>
<evidence type="ECO:0000259" key="4">
    <source>
        <dbReference type="Pfam" id="PF01494"/>
    </source>
</evidence>
<feature type="domain" description="FAD-binding" evidence="4">
    <location>
        <begin position="7"/>
        <end position="341"/>
    </location>
</feature>
<dbReference type="Proteomes" id="UP000634229">
    <property type="component" value="Unassembled WGS sequence"/>
</dbReference>
<dbReference type="PRINTS" id="PR00420">
    <property type="entry name" value="RNGMNOXGNASE"/>
</dbReference>
<keyword evidence="6" id="KW-1185">Reference proteome</keyword>
<keyword evidence="2 5" id="KW-0503">Monooxygenase</keyword>
<dbReference type="Gene3D" id="3.50.50.60">
    <property type="entry name" value="FAD/NAD(P)-binding domain"/>
    <property type="match status" value="1"/>
</dbReference>
<dbReference type="RefSeq" id="WP_201879451.1">
    <property type="nucleotide sequence ID" value="NZ_JAERRF010000021.1"/>
</dbReference>
<evidence type="ECO:0000313" key="6">
    <source>
        <dbReference type="Proteomes" id="UP000634229"/>
    </source>
</evidence>
<evidence type="ECO:0000313" key="5">
    <source>
        <dbReference type="EMBL" id="MBL1100694.1"/>
    </source>
</evidence>
<keyword evidence="1" id="KW-0560">Oxidoreductase</keyword>
<dbReference type="Pfam" id="PF01494">
    <property type="entry name" value="FAD_binding_3"/>
    <property type="match status" value="1"/>
</dbReference>
<sequence length="420" mass="44452">MHHPRAVVIGAGIGGLTAAAALHRRGWSVTVLERAATLEPVGAGISLAPNAQRALDTLGLGDDIRALAAWQGDGGLRTPGGRWLSRTDSAAMAVRFGGPMVLLHRATLVDLLVSRLPEGRVRTGTAAQLADPGTPGRPALVSTGDGVLEAELVIAADGVHSDIRHTLFPRHPGPEYAGFTAWRMVIPAPERAFAPHETWGRGRLWGTQPLKDGRVYVYAGAVTPPDGRAPDDERAELIRLFGDWHRPVPEILAAVAPHDILRHDIRQMTHPLPAYHRGRVALLGDAAHAMAPTMGQGGNQAIEDAVVLAHHLAPDSADPSACLAAYTADRLPRTMDVVRRSDRAARMITLTGGAAVALRNTALIAVGRLLPHLALRAFDGIADWRPPEPAYPSGAGAGTHAVAHRSRHARPDGGTDQEAL</sequence>
<comment type="caution">
    <text evidence="5">The sequence shown here is derived from an EMBL/GenBank/DDBJ whole genome shotgun (WGS) entry which is preliminary data.</text>
</comment>
<dbReference type="SUPFAM" id="SSF51905">
    <property type="entry name" value="FAD/NAD(P)-binding domain"/>
    <property type="match status" value="1"/>
</dbReference>
<dbReference type="GO" id="GO:0004497">
    <property type="term" value="F:monooxygenase activity"/>
    <property type="evidence" value="ECO:0007669"/>
    <property type="project" value="UniProtKB-KW"/>
</dbReference>
<dbReference type="PANTHER" id="PTHR13789">
    <property type="entry name" value="MONOOXYGENASE"/>
    <property type="match status" value="1"/>
</dbReference>
<organism evidence="5 6">
    <name type="scientific">Streptomyces coffeae</name>
    <dbReference type="NCBI Taxonomy" id="621382"/>
    <lineage>
        <taxon>Bacteria</taxon>
        <taxon>Bacillati</taxon>
        <taxon>Actinomycetota</taxon>
        <taxon>Actinomycetes</taxon>
        <taxon>Kitasatosporales</taxon>
        <taxon>Streptomycetaceae</taxon>
        <taxon>Streptomyces</taxon>
    </lineage>
</organism>
<accession>A0ABS1NL79</accession>
<feature type="region of interest" description="Disordered" evidence="3">
    <location>
        <begin position="389"/>
        <end position="420"/>
    </location>
</feature>
<dbReference type="InterPro" id="IPR036188">
    <property type="entry name" value="FAD/NAD-bd_sf"/>
</dbReference>
<proteinExistence type="predicted"/>
<dbReference type="PANTHER" id="PTHR13789:SF309">
    <property type="entry name" value="PUTATIVE (AFU_ORTHOLOGUE AFUA_6G14510)-RELATED"/>
    <property type="match status" value="1"/>
</dbReference>
<dbReference type="EMBL" id="JAERRF010000021">
    <property type="protein sequence ID" value="MBL1100694.1"/>
    <property type="molecule type" value="Genomic_DNA"/>
</dbReference>
<dbReference type="InterPro" id="IPR002938">
    <property type="entry name" value="FAD-bd"/>
</dbReference>